<dbReference type="InterPro" id="IPR001119">
    <property type="entry name" value="SLH_dom"/>
</dbReference>
<dbReference type="Pfam" id="PF17963">
    <property type="entry name" value="Big_9"/>
    <property type="match status" value="1"/>
</dbReference>
<feature type="domain" description="SLH" evidence="3">
    <location>
        <begin position="29"/>
        <end position="87"/>
    </location>
</feature>
<dbReference type="OrthoDB" id="174569at2"/>
<evidence type="ECO:0000313" key="4">
    <source>
        <dbReference type="EMBL" id="VDN48014.1"/>
    </source>
</evidence>
<sequence length="824" mass="89085">MKKTKYYIQKRIFSLFLAIILVLAPLSSIHALEAHDMADHWAMEVITEWLTKGLAQGYPDGNFKPDHPITRAEFIALTNRAFDFSEEEGNTFHDVLENDWYNNAIKVAIAASYIGGYPDGTLKPNASITRQEVAIIISKIKNLENNPSQSSIFTDAHTIPEWSIGQIGAVVEAGYMSGYPDGSFRPLNPITRAEAVATLNRAIKDEALEDLEAEIEEEVLPEALPQGSPRSGRSSGGGGTTTPIVKYTVNYAVEGNNGTLTGTVISGNSVDSGTSVTFTATPSTGYEIKEWKVNGVVTVSGSTLTRTISANTTVTVEFEETAVAPTMYTITYSVIGEGGTIEATVPNGETAIADSSVSLTAVPKEGYKLKEWTINGEVIDWLTGLNIARDMNMDVDIKVEFEPIVVVPTTHPLTIQVDPTDAVITVIDSEGIDKQGTFNGIQTSYDLPEGMYTIKIAKAGYVTQEYTQNMVGPSSHNVILDFINNAPVATVDEVTVVNNMTILVDVLANDTDADGDTLSMTGFTQGTNGTVTQEGDSLRYKPNTNFIGMDEFQYEISDGNGGTSYAFVKVTVNPNGTKLGTGSYQGNDISFYIGDSGLIALLEGQVSTALDVIEDGYTSVVDIVSMDDSVALIYMWEGNIEVSRVVAIGQNAVESEHSIVQAIGVISGIEYTVDNDEMIHFTYLDSQGSPDSYNKPDLMYANTNNGVVILVQRAYQDLSSSGSWGADYIEGGYTLSIDNEGNPVVAYIRRNIWKWSNGSDTTYYLHIKNPLTQENIIIESNYKTNIYTNLQLTGGGSIIEFSFDKSGVSVAGTISADPLSVDLP</sequence>
<evidence type="ECO:0000259" key="3">
    <source>
        <dbReference type="PROSITE" id="PS51272"/>
    </source>
</evidence>
<dbReference type="RefSeq" id="WP_125137223.1">
    <property type="nucleotide sequence ID" value="NZ_LR130778.1"/>
</dbReference>
<dbReference type="PANTHER" id="PTHR43308:SF5">
    <property type="entry name" value="S-LAYER PROTEIN _ PEPTIDOGLYCAN ENDO-BETA-N-ACETYLGLUCOSAMINIDASE"/>
    <property type="match status" value="1"/>
</dbReference>
<name>A0A3P7NXS9_9FIRM</name>
<dbReference type="PROSITE" id="PS51272">
    <property type="entry name" value="SLH"/>
    <property type="match status" value="3"/>
</dbReference>
<dbReference type="PANTHER" id="PTHR43308">
    <property type="entry name" value="OUTER MEMBRANE PROTEIN ALPHA-RELATED"/>
    <property type="match status" value="1"/>
</dbReference>
<feature type="domain" description="SLH" evidence="3">
    <location>
        <begin position="88"/>
        <end position="149"/>
    </location>
</feature>
<dbReference type="AlphaFoldDB" id="A0A3P7NXS9"/>
<feature type="compositionally biased region" description="Low complexity" evidence="2">
    <location>
        <begin position="221"/>
        <end position="233"/>
    </location>
</feature>
<dbReference type="InterPro" id="IPR044060">
    <property type="entry name" value="Bacterial_rp_domain"/>
</dbReference>
<proteinExistence type="predicted"/>
<dbReference type="Pfam" id="PF00395">
    <property type="entry name" value="SLH"/>
    <property type="match status" value="3"/>
</dbReference>
<dbReference type="Proteomes" id="UP000279029">
    <property type="component" value="Chromosome"/>
</dbReference>
<dbReference type="InterPro" id="IPR051465">
    <property type="entry name" value="Cell_Envelope_Struct_Comp"/>
</dbReference>
<keyword evidence="1" id="KW-0677">Repeat</keyword>
<accession>A0A3P7NXS9</accession>
<dbReference type="KEGG" id="cbar:PATL70BA_2129"/>
<dbReference type="Pfam" id="PF18998">
    <property type="entry name" value="Flg_new_2"/>
    <property type="match status" value="2"/>
</dbReference>
<keyword evidence="5" id="KW-1185">Reference proteome</keyword>
<feature type="domain" description="SLH" evidence="3">
    <location>
        <begin position="150"/>
        <end position="213"/>
    </location>
</feature>
<protein>
    <recommendedName>
        <fullName evidence="3">SLH domain-containing protein</fullName>
    </recommendedName>
</protein>
<feature type="region of interest" description="Disordered" evidence="2">
    <location>
        <begin position="219"/>
        <end position="240"/>
    </location>
</feature>
<evidence type="ECO:0000256" key="2">
    <source>
        <dbReference type="SAM" id="MobiDB-lite"/>
    </source>
</evidence>
<organism evidence="4 5">
    <name type="scientific">Petrocella atlantisensis</name>
    <dbReference type="NCBI Taxonomy" id="2173034"/>
    <lineage>
        <taxon>Bacteria</taxon>
        <taxon>Bacillati</taxon>
        <taxon>Bacillota</taxon>
        <taxon>Clostridia</taxon>
        <taxon>Lachnospirales</taxon>
        <taxon>Vallitaleaceae</taxon>
        <taxon>Petrocella</taxon>
    </lineage>
</organism>
<evidence type="ECO:0000313" key="5">
    <source>
        <dbReference type="Proteomes" id="UP000279029"/>
    </source>
</evidence>
<dbReference type="Gene3D" id="2.60.40.2810">
    <property type="match status" value="1"/>
</dbReference>
<evidence type="ECO:0000256" key="1">
    <source>
        <dbReference type="ARBA" id="ARBA00022737"/>
    </source>
</evidence>
<reference evidence="4 5" key="1">
    <citation type="submission" date="2018-09" db="EMBL/GenBank/DDBJ databases">
        <authorList>
            <person name="Postec A."/>
        </authorList>
    </citation>
    <scope>NUCLEOTIDE SEQUENCE [LARGE SCALE GENOMIC DNA]</scope>
    <source>
        <strain evidence="4">70B-A</strain>
    </source>
</reference>
<dbReference type="EMBL" id="LR130778">
    <property type="protein sequence ID" value="VDN48014.1"/>
    <property type="molecule type" value="Genomic_DNA"/>
</dbReference>
<gene>
    <name evidence="4" type="ORF">PATL70BA_2129</name>
</gene>